<reference evidence="1" key="2">
    <citation type="journal article" date="2023" name="IMA Fungus">
        <title>Comparative genomic study of the Penicillium genus elucidates a diverse pangenome and 15 lateral gene transfer events.</title>
        <authorList>
            <person name="Petersen C."/>
            <person name="Sorensen T."/>
            <person name="Nielsen M.R."/>
            <person name="Sondergaard T.E."/>
            <person name="Sorensen J.L."/>
            <person name="Fitzpatrick D.A."/>
            <person name="Frisvad J.C."/>
            <person name="Nielsen K.L."/>
        </authorList>
    </citation>
    <scope>NUCLEOTIDE SEQUENCE</scope>
    <source>
        <strain evidence="1">IBT 16849</strain>
    </source>
</reference>
<keyword evidence="2" id="KW-1185">Reference proteome</keyword>
<dbReference type="OrthoDB" id="2019572at2759"/>
<evidence type="ECO:0000313" key="2">
    <source>
        <dbReference type="Proteomes" id="UP001150879"/>
    </source>
</evidence>
<name>A0A9W9J0I6_9EURO</name>
<dbReference type="AlphaFoldDB" id="A0A9W9J0I6"/>
<protein>
    <submittedName>
        <fullName evidence="1">Uncharacterized protein</fullName>
    </submittedName>
</protein>
<proteinExistence type="predicted"/>
<comment type="caution">
    <text evidence="1">The sequence shown here is derived from an EMBL/GenBank/DDBJ whole genome shotgun (WGS) entry which is preliminary data.</text>
</comment>
<sequence length="71" mass="8311">MDRVQMSKEKTTGWCAFQPMRLRWTERAIYGSLLLNMQIMVRQGFGGHFGREVLFHDGDIGEGWHPKEDNN</sequence>
<dbReference type="EMBL" id="JAPQKP010000005">
    <property type="protein sequence ID" value="KAJ5188135.1"/>
    <property type="molecule type" value="Genomic_DNA"/>
</dbReference>
<evidence type="ECO:0000313" key="1">
    <source>
        <dbReference type="EMBL" id="KAJ5188135.1"/>
    </source>
</evidence>
<organism evidence="1 2">
    <name type="scientific">Penicillium cf. griseofulvum</name>
    <dbReference type="NCBI Taxonomy" id="2972120"/>
    <lineage>
        <taxon>Eukaryota</taxon>
        <taxon>Fungi</taxon>
        <taxon>Dikarya</taxon>
        <taxon>Ascomycota</taxon>
        <taxon>Pezizomycotina</taxon>
        <taxon>Eurotiomycetes</taxon>
        <taxon>Eurotiomycetidae</taxon>
        <taxon>Eurotiales</taxon>
        <taxon>Aspergillaceae</taxon>
        <taxon>Penicillium</taxon>
    </lineage>
</organism>
<reference evidence="1" key="1">
    <citation type="submission" date="2022-11" db="EMBL/GenBank/DDBJ databases">
        <authorList>
            <person name="Petersen C."/>
        </authorList>
    </citation>
    <scope>NUCLEOTIDE SEQUENCE</scope>
    <source>
        <strain evidence="1">IBT 16849</strain>
    </source>
</reference>
<dbReference type="Proteomes" id="UP001150879">
    <property type="component" value="Unassembled WGS sequence"/>
</dbReference>
<gene>
    <name evidence="1" type="ORF">N7472_007149</name>
</gene>
<accession>A0A9W9J0I6</accession>